<evidence type="ECO:0008006" key="4">
    <source>
        <dbReference type="Google" id="ProtNLM"/>
    </source>
</evidence>
<evidence type="ECO:0000256" key="1">
    <source>
        <dbReference type="SAM" id="MobiDB-lite"/>
    </source>
</evidence>
<dbReference type="Proteomes" id="UP001610563">
    <property type="component" value="Unassembled WGS sequence"/>
</dbReference>
<comment type="caution">
    <text evidence="2">The sequence shown here is derived from an EMBL/GenBank/DDBJ whole genome shotgun (WGS) entry which is preliminary data.</text>
</comment>
<evidence type="ECO:0000313" key="2">
    <source>
        <dbReference type="EMBL" id="KAL2800210.1"/>
    </source>
</evidence>
<dbReference type="EMBL" id="JBFTWV010000004">
    <property type="protein sequence ID" value="KAL2800210.1"/>
    <property type="molecule type" value="Genomic_DNA"/>
</dbReference>
<feature type="region of interest" description="Disordered" evidence="1">
    <location>
        <begin position="69"/>
        <end position="148"/>
    </location>
</feature>
<protein>
    <recommendedName>
        <fullName evidence="4">Myb-like domain-containing protein</fullName>
    </recommendedName>
</protein>
<keyword evidence="3" id="KW-1185">Reference proteome</keyword>
<feature type="compositionally biased region" description="Basic residues" evidence="1">
    <location>
        <begin position="119"/>
        <end position="128"/>
    </location>
</feature>
<reference evidence="2 3" key="1">
    <citation type="submission" date="2024-07" db="EMBL/GenBank/DDBJ databases">
        <title>Section-level genome sequencing and comparative genomics of Aspergillus sections Usti and Cavernicolus.</title>
        <authorList>
            <consortium name="Lawrence Berkeley National Laboratory"/>
            <person name="Nybo J.L."/>
            <person name="Vesth T.C."/>
            <person name="Theobald S."/>
            <person name="Frisvad J.C."/>
            <person name="Larsen T.O."/>
            <person name="Kjaerboelling I."/>
            <person name="Rothschild-Mancinelli K."/>
            <person name="Lyhne E.K."/>
            <person name="Kogle M.E."/>
            <person name="Barry K."/>
            <person name="Clum A."/>
            <person name="Na H."/>
            <person name="Ledsgaard L."/>
            <person name="Lin J."/>
            <person name="Lipzen A."/>
            <person name="Kuo A."/>
            <person name="Riley R."/>
            <person name="Mondo S."/>
            <person name="Labutti K."/>
            <person name="Haridas S."/>
            <person name="Pangalinan J."/>
            <person name="Salamov A.A."/>
            <person name="Simmons B.A."/>
            <person name="Magnuson J.K."/>
            <person name="Chen J."/>
            <person name="Drula E."/>
            <person name="Henrissat B."/>
            <person name="Wiebenga A."/>
            <person name="Lubbers R.J."/>
            <person name="Gomes A.C."/>
            <person name="Makela M.R."/>
            <person name="Stajich J."/>
            <person name="Grigoriev I.V."/>
            <person name="Mortensen U.H."/>
            <person name="De Vries R.P."/>
            <person name="Baker S.E."/>
            <person name="Andersen M.R."/>
        </authorList>
    </citation>
    <scope>NUCLEOTIDE SEQUENCE [LARGE SCALE GENOMIC DNA]</scope>
    <source>
        <strain evidence="2 3">CBS 209.92</strain>
    </source>
</reference>
<name>A0ABR4GMB9_9EURO</name>
<organism evidence="2 3">
    <name type="scientific">Aspergillus keveii</name>
    <dbReference type="NCBI Taxonomy" id="714993"/>
    <lineage>
        <taxon>Eukaryota</taxon>
        <taxon>Fungi</taxon>
        <taxon>Dikarya</taxon>
        <taxon>Ascomycota</taxon>
        <taxon>Pezizomycotina</taxon>
        <taxon>Eurotiomycetes</taxon>
        <taxon>Eurotiomycetidae</taxon>
        <taxon>Eurotiales</taxon>
        <taxon>Aspergillaceae</taxon>
        <taxon>Aspergillus</taxon>
        <taxon>Aspergillus subgen. Nidulantes</taxon>
    </lineage>
</organism>
<accession>A0ABR4GMB9</accession>
<gene>
    <name evidence="2" type="ORF">BJX66DRAFT_332353</name>
</gene>
<evidence type="ECO:0000313" key="3">
    <source>
        <dbReference type="Proteomes" id="UP001610563"/>
    </source>
</evidence>
<proteinExistence type="predicted"/>
<sequence>MARPKRRTIVRWNDDLDQLLLLTIHYVCSANSVKIPWAEVAKVMGNNTSEGAIIQHLDKKRKKRVELGMAVPPPRKRGSGGGASRASHTSVARGRKTQVPGVESGESSDEEWVENGASQRKKPRRKARTPYTELPKLEFEESDDSDSEMLVPNADFLELPNDRSQTEAQQSPSPKQSLVVALQCPKWFSEDNQSASTISPTTSSFEQTDTPTSLAFSFPETVDYDPYSDGSGADAVNKIAPTDHGSFDLPSIEPFDTPYAQFPADTSSYFFPEDFQLNGDFSQLLESGMDMTGDSLASEYWLGGQMGQQYQ</sequence>